<gene>
    <name evidence="4" type="ORF">GSI_00697</name>
</gene>
<feature type="region of interest" description="Disordered" evidence="2">
    <location>
        <begin position="1"/>
        <end position="26"/>
    </location>
</feature>
<evidence type="ECO:0000256" key="2">
    <source>
        <dbReference type="SAM" id="MobiDB-lite"/>
    </source>
</evidence>
<organism evidence="4 5">
    <name type="scientific">Ganoderma sinense ZZ0214-1</name>
    <dbReference type="NCBI Taxonomy" id="1077348"/>
    <lineage>
        <taxon>Eukaryota</taxon>
        <taxon>Fungi</taxon>
        <taxon>Dikarya</taxon>
        <taxon>Basidiomycota</taxon>
        <taxon>Agaricomycotina</taxon>
        <taxon>Agaricomycetes</taxon>
        <taxon>Polyporales</taxon>
        <taxon>Polyporaceae</taxon>
        <taxon>Ganoderma</taxon>
    </lineage>
</organism>
<dbReference type="AlphaFoldDB" id="A0A2G8STA9"/>
<keyword evidence="3" id="KW-1133">Transmembrane helix</keyword>
<evidence type="ECO:0000256" key="3">
    <source>
        <dbReference type="SAM" id="Phobius"/>
    </source>
</evidence>
<feature type="region of interest" description="Disordered" evidence="2">
    <location>
        <begin position="628"/>
        <end position="676"/>
    </location>
</feature>
<sequence length="838" mass="91354">MLSPRNDSATATPRRPLPPAKARRSTSLTFAALHRDSAPPPPYAPPLEEMLLDLPVTVTTHLVNASGSTDGIGLPTTPGIEDWMNEKSREELSGLLLKADGIIKSRESELTVTTALCKTLYDDNVTLKSKHEALLARLPGSGTGTTPTTSPPVPQLHLDVPSESASYGGSVAFPTSSDQSTQPLGLAARYRRARRVSVTPAELASLSDQNAELIEKLEKLETESQKADHAGKRKLRKLEQEIQTLRDELEKTQARGVELEQQAKAATNAVAAQKRKEEREARLQALKEKSVSVSDYSADDIRDFAPPSYLSRSSPIKRSESRSSTFADSSLTSSDLSGSHPSNDSSFDENDPPFPDDPESYFPTPPGSSVELPAAEYAIVSQLLLKIRELEETNTQIKEQQRLTEEQVRATQSDVESIRRVYEYLDDEDIDLELEEDEGLACSDVQSPPDHTIRFSSLRRSIAGPTSKYLVPSESDVFAGGISQGMQSTVRNAMMNRIAHNKARKTVVGLFDSDADTSTESASWSEYPQTLKVSPAFRHPETAWPSDSGPTPPSPTLGTLPASVDGPATGRSLGSELGSEYGDDWAHGGINHHLRATSLCDLAGLNSSPVSPSESTIALPPISLCSVEGPSGEWDGLNPSTPPREPPQLKVQPPTPTPDKVRTSAMQRKHQLSQTVRARTNRWVEGRFLHANSWKEEPAGSSSTQSLDRRSSAFFRNVNAEVLEETFDDVAGQIRRVASRGTVSPSAFGLQAAVADADETAKDQERYEEADRSVAVRQERSMADPFGGKHAGIVGFVIEAWLWLQFIVVVALFLWAMAKRGPKVVLESERRNAQRSAR</sequence>
<evidence type="ECO:0000313" key="4">
    <source>
        <dbReference type="EMBL" id="PIL37005.1"/>
    </source>
</evidence>
<feature type="region of interest" description="Disordered" evidence="2">
    <location>
        <begin position="302"/>
        <end position="369"/>
    </location>
</feature>
<dbReference type="Proteomes" id="UP000230002">
    <property type="component" value="Unassembled WGS sequence"/>
</dbReference>
<proteinExistence type="predicted"/>
<name>A0A2G8STA9_9APHY</name>
<dbReference type="EMBL" id="AYKW01000001">
    <property type="protein sequence ID" value="PIL37005.1"/>
    <property type="molecule type" value="Genomic_DNA"/>
</dbReference>
<comment type="caution">
    <text evidence="4">The sequence shown here is derived from an EMBL/GenBank/DDBJ whole genome shotgun (WGS) entry which is preliminary data.</text>
</comment>
<keyword evidence="5" id="KW-1185">Reference proteome</keyword>
<protein>
    <submittedName>
        <fullName evidence="4">Uncharacterized protein</fullName>
    </submittedName>
</protein>
<keyword evidence="1" id="KW-0175">Coiled coil</keyword>
<evidence type="ECO:0000313" key="5">
    <source>
        <dbReference type="Proteomes" id="UP000230002"/>
    </source>
</evidence>
<evidence type="ECO:0000256" key="1">
    <source>
        <dbReference type="SAM" id="Coils"/>
    </source>
</evidence>
<feature type="coiled-coil region" evidence="1">
    <location>
        <begin position="203"/>
        <end position="289"/>
    </location>
</feature>
<feature type="coiled-coil region" evidence="1">
    <location>
        <begin position="380"/>
        <end position="407"/>
    </location>
</feature>
<keyword evidence="3" id="KW-0812">Transmembrane</keyword>
<accession>A0A2G8STA9</accession>
<feature type="region of interest" description="Disordered" evidence="2">
    <location>
        <begin position="539"/>
        <end position="576"/>
    </location>
</feature>
<dbReference type="OrthoDB" id="2670688at2759"/>
<keyword evidence="3" id="KW-0472">Membrane</keyword>
<dbReference type="STRING" id="1077348.A0A2G8STA9"/>
<feature type="transmembrane region" description="Helical" evidence="3">
    <location>
        <begin position="800"/>
        <end position="818"/>
    </location>
</feature>
<reference evidence="4 5" key="1">
    <citation type="journal article" date="2015" name="Sci. Rep.">
        <title>Chromosome-level genome map provides insights into diverse defense mechanisms in the medicinal fungus Ganoderma sinense.</title>
        <authorList>
            <person name="Zhu Y."/>
            <person name="Xu J."/>
            <person name="Sun C."/>
            <person name="Zhou S."/>
            <person name="Xu H."/>
            <person name="Nelson D.R."/>
            <person name="Qian J."/>
            <person name="Song J."/>
            <person name="Luo H."/>
            <person name="Xiang L."/>
            <person name="Li Y."/>
            <person name="Xu Z."/>
            <person name="Ji A."/>
            <person name="Wang L."/>
            <person name="Lu S."/>
            <person name="Hayward A."/>
            <person name="Sun W."/>
            <person name="Li X."/>
            <person name="Schwartz D.C."/>
            <person name="Wang Y."/>
            <person name="Chen S."/>
        </authorList>
    </citation>
    <scope>NUCLEOTIDE SEQUENCE [LARGE SCALE GENOMIC DNA]</scope>
    <source>
        <strain evidence="4 5">ZZ0214-1</strain>
    </source>
</reference>
<feature type="compositionally biased region" description="Acidic residues" evidence="2">
    <location>
        <begin position="346"/>
        <end position="359"/>
    </location>
</feature>
<feature type="compositionally biased region" description="Low complexity" evidence="2">
    <location>
        <begin position="311"/>
        <end position="345"/>
    </location>
</feature>